<name>A0A0F9P4N9_9ZZZZ</name>
<dbReference type="InterPro" id="IPR036393">
    <property type="entry name" value="AceGlu_kinase-like_sf"/>
</dbReference>
<sequence>MLKKNAVIKIGGSLFFTENFKINTKRIDEFCRIFKDSKSTGTHIIVCGGGIIAREYINAVRAFQGTEALCDIFGIELSRINSQLLLSGFQDFAYPQVPTSMKDLSIAILFNKIIAMGGLQPGQSTTSVALEVAEFIKAKECVILTDVKGIYDKDPKKFEDAKIFKHMTYNSLQKLIIESSGNKQATAGEYRIFDSVSLQILKRSNIKVIVMSGRELNEFKKYWNGKEDINGTIVSKE</sequence>
<dbReference type="PANTHER" id="PTHR42833">
    <property type="entry name" value="URIDYLATE KINASE"/>
    <property type="match status" value="1"/>
</dbReference>
<dbReference type="Pfam" id="PF00696">
    <property type="entry name" value="AA_kinase"/>
    <property type="match status" value="1"/>
</dbReference>
<proteinExistence type="inferred from homology"/>
<comment type="similarity">
    <text evidence="2">Belongs to the UMP kinase family.</text>
</comment>
<evidence type="ECO:0000256" key="8">
    <source>
        <dbReference type="ARBA" id="ARBA00022840"/>
    </source>
</evidence>
<feature type="domain" description="Aspartate/glutamate/uridylate kinase" evidence="11">
    <location>
        <begin position="6"/>
        <end position="212"/>
    </location>
</feature>
<keyword evidence="7" id="KW-0418">Kinase</keyword>
<dbReference type="EC" id="2.7.4.22" evidence="3"/>
<dbReference type="Gene3D" id="3.40.1160.10">
    <property type="entry name" value="Acetylglutamate kinase-like"/>
    <property type="match status" value="1"/>
</dbReference>
<evidence type="ECO:0000313" key="12">
    <source>
        <dbReference type="EMBL" id="KKN19367.1"/>
    </source>
</evidence>
<evidence type="ECO:0000256" key="2">
    <source>
        <dbReference type="ARBA" id="ARBA00007614"/>
    </source>
</evidence>
<comment type="pathway">
    <text evidence="1">Pyrimidine metabolism; CTP biosynthesis via de novo pathway; UDP from UMP (UMPK route): step 1/1.</text>
</comment>
<evidence type="ECO:0000256" key="7">
    <source>
        <dbReference type="ARBA" id="ARBA00022777"/>
    </source>
</evidence>
<dbReference type="SUPFAM" id="SSF53633">
    <property type="entry name" value="Carbamate kinase-like"/>
    <property type="match status" value="1"/>
</dbReference>
<comment type="caution">
    <text evidence="12">The sequence shown here is derived from an EMBL/GenBank/DDBJ whole genome shotgun (WGS) entry which is preliminary data.</text>
</comment>
<reference evidence="12" key="1">
    <citation type="journal article" date="2015" name="Nature">
        <title>Complex archaea that bridge the gap between prokaryotes and eukaryotes.</title>
        <authorList>
            <person name="Spang A."/>
            <person name="Saw J.H."/>
            <person name="Jorgensen S.L."/>
            <person name="Zaremba-Niedzwiedzka K."/>
            <person name="Martijn J."/>
            <person name="Lind A.E."/>
            <person name="van Eijk R."/>
            <person name="Schleper C."/>
            <person name="Guy L."/>
            <person name="Ettema T.J."/>
        </authorList>
    </citation>
    <scope>NUCLEOTIDE SEQUENCE</scope>
</reference>
<keyword evidence="8" id="KW-0067">ATP-binding</keyword>
<evidence type="ECO:0000256" key="1">
    <source>
        <dbReference type="ARBA" id="ARBA00004791"/>
    </source>
</evidence>
<dbReference type="GO" id="GO:0033862">
    <property type="term" value="F:UMP kinase activity"/>
    <property type="evidence" value="ECO:0007669"/>
    <property type="project" value="UniProtKB-EC"/>
</dbReference>
<evidence type="ECO:0000256" key="9">
    <source>
        <dbReference type="ARBA" id="ARBA00022975"/>
    </source>
</evidence>
<dbReference type="PANTHER" id="PTHR42833:SF4">
    <property type="entry name" value="URIDYLATE KINASE PUMPKIN, CHLOROPLASTIC"/>
    <property type="match status" value="1"/>
</dbReference>
<keyword evidence="9" id="KW-0665">Pyrimidine biosynthesis</keyword>
<evidence type="ECO:0000256" key="10">
    <source>
        <dbReference type="ARBA" id="ARBA00032092"/>
    </source>
</evidence>
<accession>A0A0F9P4N9</accession>
<keyword evidence="6" id="KW-0547">Nucleotide-binding</keyword>
<dbReference type="InterPro" id="IPR001048">
    <property type="entry name" value="Asp/Glu/Uridylate_kinase"/>
</dbReference>
<protein>
    <recommendedName>
        <fullName evidence="3">UMP kinase</fullName>
        <ecNumber evidence="3">2.7.4.22</ecNumber>
    </recommendedName>
    <alternativeName>
        <fullName evidence="10">Uridine monophosphate kinase</fullName>
    </alternativeName>
</protein>
<keyword evidence="4" id="KW-0963">Cytoplasm</keyword>
<dbReference type="EMBL" id="LAZR01003343">
    <property type="protein sequence ID" value="KKN19367.1"/>
    <property type="molecule type" value="Genomic_DNA"/>
</dbReference>
<dbReference type="NCBIfam" id="TIGR02076">
    <property type="entry name" value="pyrH_arch"/>
    <property type="match status" value="1"/>
</dbReference>
<dbReference type="GO" id="GO:0005524">
    <property type="term" value="F:ATP binding"/>
    <property type="evidence" value="ECO:0007669"/>
    <property type="project" value="UniProtKB-KW"/>
</dbReference>
<evidence type="ECO:0000259" key="11">
    <source>
        <dbReference type="Pfam" id="PF00696"/>
    </source>
</evidence>
<keyword evidence="5" id="KW-0808">Transferase</keyword>
<dbReference type="InterPro" id="IPR011818">
    <property type="entry name" value="Uridylate_kinase_arch/spir"/>
</dbReference>
<dbReference type="GO" id="GO:0006225">
    <property type="term" value="P:UDP biosynthetic process"/>
    <property type="evidence" value="ECO:0007669"/>
    <property type="project" value="TreeGrafter"/>
</dbReference>
<evidence type="ECO:0000256" key="5">
    <source>
        <dbReference type="ARBA" id="ARBA00022679"/>
    </source>
</evidence>
<evidence type="ECO:0000256" key="6">
    <source>
        <dbReference type="ARBA" id="ARBA00022741"/>
    </source>
</evidence>
<evidence type="ECO:0000256" key="3">
    <source>
        <dbReference type="ARBA" id="ARBA00012899"/>
    </source>
</evidence>
<gene>
    <name evidence="12" type="ORF">LCGC14_0946510</name>
</gene>
<organism evidence="12">
    <name type="scientific">marine sediment metagenome</name>
    <dbReference type="NCBI Taxonomy" id="412755"/>
    <lineage>
        <taxon>unclassified sequences</taxon>
        <taxon>metagenomes</taxon>
        <taxon>ecological metagenomes</taxon>
    </lineage>
</organism>
<dbReference type="AlphaFoldDB" id="A0A0F9P4N9"/>
<evidence type="ECO:0000256" key="4">
    <source>
        <dbReference type="ARBA" id="ARBA00022490"/>
    </source>
</evidence>